<name>A0AC61U2G1_9MICO</name>
<proteinExistence type="predicted"/>
<dbReference type="Proteomes" id="UP001059663">
    <property type="component" value="Chromosome"/>
</dbReference>
<evidence type="ECO:0000313" key="1">
    <source>
        <dbReference type="EMBL" id="UUZ44188.1"/>
    </source>
</evidence>
<reference evidence="1" key="1">
    <citation type="submission" date="2021-11" db="EMBL/GenBank/DDBJ databases">
        <title>Study of the species diversity of bacterial strains isolated from a unique natural object - Shulgan-Tash cave (Bashkiria).</title>
        <authorList>
            <person name="Sazanova A.L."/>
            <person name="Chirak E.R."/>
            <person name="Safronova V.I."/>
        </authorList>
    </citation>
    <scope>NUCLEOTIDE SEQUENCE</scope>
    <source>
        <strain evidence="1">P1</strain>
    </source>
</reference>
<gene>
    <name evidence="1" type="ORF">LP422_16810</name>
</gene>
<protein>
    <submittedName>
        <fullName evidence="1">Maleylpyruvate isomerase N-terminal domain-containing protein</fullName>
    </submittedName>
</protein>
<accession>A0AC61U2G1</accession>
<dbReference type="EMBL" id="CP087977">
    <property type="protein sequence ID" value="UUZ44188.1"/>
    <property type="molecule type" value="Genomic_DNA"/>
</dbReference>
<sequence length="154" mass="16354">MTSLTEMSVVDRYRSAASSFSDKVAGTHDWDAPTPVAEWRARDVVGHLTTRLPALVSSGSPVTFEPVPSADEDPVSARAQTDASAGPPGGPGEPRDHLRPRAHRRAAAAGHARPVLRQRRRLPHGTSPGPRAGTTSSTRASSPARSRGCPRRAR</sequence>
<organism evidence="1 2">
    <name type="scientific">Janibacter limosus</name>
    <dbReference type="NCBI Taxonomy" id="53458"/>
    <lineage>
        <taxon>Bacteria</taxon>
        <taxon>Bacillati</taxon>
        <taxon>Actinomycetota</taxon>
        <taxon>Actinomycetes</taxon>
        <taxon>Micrococcales</taxon>
        <taxon>Intrasporangiaceae</taxon>
        <taxon>Janibacter</taxon>
    </lineage>
</organism>
<keyword evidence="1" id="KW-0413">Isomerase</keyword>
<evidence type="ECO:0000313" key="2">
    <source>
        <dbReference type="Proteomes" id="UP001059663"/>
    </source>
</evidence>